<dbReference type="PANTHER" id="PTHR35096">
    <property type="entry name" value="BNAA08G28570D PROTEIN"/>
    <property type="match status" value="1"/>
</dbReference>
<reference evidence="3 4" key="1">
    <citation type="journal article" date="2017" name="Nature">
        <title>The Apostasia genome and the evolution of orchids.</title>
        <authorList>
            <person name="Zhang G.Q."/>
            <person name="Liu K.W."/>
            <person name="Li Z."/>
            <person name="Lohaus R."/>
            <person name="Hsiao Y.Y."/>
            <person name="Niu S.C."/>
            <person name="Wang J.Y."/>
            <person name="Lin Y.C."/>
            <person name="Xu Q."/>
            <person name="Chen L.J."/>
            <person name="Yoshida K."/>
            <person name="Fujiwara S."/>
            <person name="Wang Z.W."/>
            <person name="Zhang Y.Q."/>
            <person name="Mitsuda N."/>
            <person name="Wang M."/>
            <person name="Liu G.H."/>
            <person name="Pecoraro L."/>
            <person name="Huang H.X."/>
            <person name="Xiao X.J."/>
            <person name="Lin M."/>
            <person name="Wu X.Y."/>
            <person name="Wu W.L."/>
            <person name="Chen Y.Y."/>
            <person name="Chang S.B."/>
            <person name="Sakamoto S."/>
            <person name="Ohme-Takagi M."/>
            <person name="Yagi M."/>
            <person name="Zeng S.J."/>
            <person name="Shen C.Y."/>
            <person name="Yeh C.M."/>
            <person name="Luo Y.B."/>
            <person name="Tsai W.C."/>
            <person name="Van de Peer Y."/>
            <person name="Liu Z.J."/>
        </authorList>
    </citation>
    <scope>NUCLEOTIDE SEQUENCE [LARGE SCALE GENOMIC DNA]</scope>
    <source>
        <strain evidence="4">cv. Shenzhen</strain>
        <tissue evidence="3">Stem</tissue>
    </source>
</reference>
<organism evidence="3 4">
    <name type="scientific">Apostasia shenzhenica</name>
    <dbReference type="NCBI Taxonomy" id="1088818"/>
    <lineage>
        <taxon>Eukaryota</taxon>
        <taxon>Viridiplantae</taxon>
        <taxon>Streptophyta</taxon>
        <taxon>Embryophyta</taxon>
        <taxon>Tracheophyta</taxon>
        <taxon>Spermatophyta</taxon>
        <taxon>Magnoliopsida</taxon>
        <taxon>Liliopsida</taxon>
        <taxon>Asparagales</taxon>
        <taxon>Orchidaceae</taxon>
        <taxon>Apostasioideae</taxon>
        <taxon>Apostasia</taxon>
    </lineage>
</organism>
<name>A0A2I0AK41_9ASPA</name>
<dbReference type="Proteomes" id="UP000236161">
    <property type="component" value="Unassembled WGS sequence"/>
</dbReference>
<dbReference type="EMBL" id="KZ451978">
    <property type="protein sequence ID" value="PKA55826.1"/>
    <property type="molecule type" value="Genomic_DNA"/>
</dbReference>
<evidence type="ECO:0000256" key="1">
    <source>
        <dbReference type="SAM" id="MobiDB-lite"/>
    </source>
</evidence>
<feature type="compositionally biased region" description="Basic residues" evidence="1">
    <location>
        <begin position="139"/>
        <end position="149"/>
    </location>
</feature>
<dbReference type="InterPro" id="IPR056689">
    <property type="entry name" value="DUF7787"/>
</dbReference>
<dbReference type="OrthoDB" id="692230at2759"/>
<protein>
    <recommendedName>
        <fullName evidence="2">DUF7787 domain-containing protein</fullName>
    </recommendedName>
</protein>
<evidence type="ECO:0000259" key="2">
    <source>
        <dbReference type="Pfam" id="PF25042"/>
    </source>
</evidence>
<dbReference type="AlphaFoldDB" id="A0A2I0AK41"/>
<evidence type="ECO:0000313" key="4">
    <source>
        <dbReference type="Proteomes" id="UP000236161"/>
    </source>
</evidence>
<accession>A0A2I0AK41</accession>
<proteinExistence type="predicted"/>
<keyword evidence="4" id="KW-1185">Reference proteome</keyword>
<gene>
    <name evidence="3" type="ORF">AXF42_Ash012118</name>
</gene>
<feature type="region of interest" description="Disordered" evidence="1">
    <location>
        <begin position="129"/>
        <end position="163"/>
    </location>
</feature>
<dbReference type="PANTHER" id="PTHR35096:SF10">
    <property type="entry name" value="OS03G0308700 PROTEIN"/>
    <property type="match status" value="1"/>
</dbReference>
<sequence length="163" mass="17598">MKGEKQKLWLEQYVEFFNYKSSEFLTKDQLIEIASINGFAKSRSRKLHIAELLGSIELTPPGRSTVGKCPVRSSSTEGISLAEAVKDIASIGWQECSIGSVLAVGGSAAATIEVEVVEVVEEVEEAAPFSFPSGSKDSKKTKSKRKRKTASAIFSQPLIGTAE</sequence>
<dbReference type="Pfam" id="PF25042">
    <property type="entry name" value="DUF7787"/>
    <property type="match status" value="1"/>
</dbReference>
<evidence type="ECO:0000313" key="3">
    <source>
        <dbReference type="EMBL" id="PKA55826.1"/>
    </source>
</evidence>
<feature type="domain" description="DUF7787" evidence="2">
    <location>
        <begin position="5"/>
        <end position="59"/>
    </location>
</feature>